<reference evidence="9" key="1">
    <citation type="submission" date="2018-04" db="EMBL/GenBank/DDBJ databases">
        <authorList>
            <person name="Go L.Y."/>
            <person name="Mitchell J.A."/>
        </authorList>
    </citation>
    <scope>NUCLEOTIDE SEQUENCE</scope>
    <source>
        <tissue evidence="9">Whole organism</tissue>
    </source>
</reference>
<dbReference type="GO" id="GO:0016020">
    <property type="term" value="C:membrane"/>
    <property type="evidence" value="ECO:0007669"/>
    <property type="project" value="UniProtKB-SubCell"/>
</dbReference>
<evidence type="ECO:0000256" key="3">
    <source>
        <dbReference type="ARBA" id="ARBA00022692"/>
    </source>
</evidence>
<dbReference type="EMBL" id="UFQS01001324">
    <property type="protein sequence ID" value="SSX10347.1"/>
    <property type="molecule type" value="Genomic_DNA"/>
</dbReference>
<evidence type="ECO:0000256" key="5">
    <source>
        <dbReference type="ARBA" id="ARBA00023136"/>
    </source>
</evidence>
<feature type="transmembrane region" description="Helical" evidence="7">
    <location>
        <begin position="374"/>
        <end position="391"/>
    </location>
</feature>
<feature type="transmembrane region" description="Helical" evidence="7">
    <location>
        <begin position="761"/>
        <end position="779"/>
    </location>
</feature>
<feature type="transmembrane region" description="Helical" evidence="7">
    <location>
        <begin position="808"/>
        <end position="837"/>
    </location>
</feature>
<accession>A0A336L061</accession>
<evidence type="ECO:0000256" key="6">
    <source>
        <dbReference type="SAM" id="MobiDB-lite"/>
    </source>
</evidence>
<reference evidence="10" key="2">
    <citation type="submission" date="2018-07" db="EMBL/GenBank/DDBJ databases">
        <authorList>
            <person name="Quirk P.G."/>
            <person name="Krulwich T.A."/>
        </authorList>
    </citation>
    <scope>NUCLEOTIDE SEQUENCE</scope>
</reference>
<dbReference type="EMBL" id="UFQT01001324">
    <property type="protein sequence ID" value="SSX30035.1"/>
    <property type="molecule type" value="Genomic_DNA"/>
</dbReference>
<organism evidence="9">
    <name type="scientific">Culicoides sonorensis</name>
    <name type="common">Biting midge</name>
    <dbReference type="NCBI Taxonomy" id="179676"/>
    <lineage>
        <taxon>Eukaryota</taxon>
        <taxon>Metazoa</taxon>
        <taxon>Ecdysozoa</taxon>
        <taxon>Arthropoda</taxon>
        <taxon>Hexapoda</taxon>
        <taxon>Insecta</taxon>
        <taxon>Pterygota</taxon>
        <taxon>Neoptera</taxon>
        <taxon>Endopterygota</taxon>
        <taxon>Diptera</taxon>
        <taxon>Nematocera</taxon>
        <taxon>Chironomoidea</taxon>
        <taxon>Ceratopogonidae</taxon>
        <taxon>Ceratopogoninae</taxon>
        <taxon>Culicoides</taxon>
        <taxon>Monoculicoides</taxon>
    </lineage>
</organism>
<feature type="transmembrane region" description="Helical" evidence="7">
    <location>
        <begin position="849"/>
        <end position="875"/>
    </location>
</feature>
<dbReference type="AlphaFoldDB" id="A0A336L061"/>
<feature type="transmembrane region" description="Helical" evidence="7">
    <location>
        <begin position="443"/>
        <end position="471"/>
    </location>
</feature>
<feature type="transmembrane region" description="Helical" evidence="7">
    <location>
        <begin position="663"/>
        <end position="683"/>
    </location>
</feature>
<feature type="transmembrane region" description="Helical" evidence="7">
    <location>
        <begin position="403"/>
        <end position="423"/>
    </location>
</feature>
<dbReference type="InterPro" id="IPR004680">
    <property type="entry name" value="Cit_transptr-like_dom"/>
</dbReference>
<protein>
    <submittedName>
        <fullName evidence="9">CSON002011 protein</fullName>
    </submittedName>
</protein>
<evidence type="ECO:0000256" key="2">
    <source>
        <dbReference type="ARBA" id="ARBA00022448"/>
    </source>
</evidence>
<dbReference type="CDD" id="cd01116">
    <property type="entry name" value="P_permease"/>
    <property type="match status" value="1"/>
</dbReference>
<feature type="transmembrane region" description="Helical" evidence="7">
    <location>
        <begin position="181"/>
        <end position="199"/>
    </location>
</feature>
<dbReference type="PANTHER" id="PTHR43568:SF1">
    <property type="entry name" value="P PROTEIN"/>
    <property type="match status" value="1"/>
</dbReference>
<sequence length="878" mass="98058">MGLLKRLKHGNNGSNNRATKNDKKKGDKSGESEPSIPLSEVTEASLEVWRGLPAKIRQDPSMVSFQVENERLHGELFDNQDDINPFGEADDESSQDNSEFITINVTNETGESRELDHIKEKDAIQPTHAHQAIGQPAASTSTATSTFRGSIPTANYNPGGLPTQLHVPKNDDHANPFKNNSKIVCLFFAWFFVMILLMLTKEKDPHSKQISVPAYDSMKSFIVPTLPTSNTVKISIYGAFLSDDFANMSSNVLELQLQGIMSNLHLNQTSDELKNYTTDLTNIWKVPCLPPNEFDTTNLLKKHHTFTIKSEDREKLVENDGIIRVIFKSNMNVNLPLKIAVDTSPINQELGILYSAFVLVFLYALIIWEVVHRTFAAILASCLSIALLAALNDRPTVEEIISWIDVEIVLLLFSMMLLVGIMTETGVFDYLAVYAYKIANGSIWALIHCLCIFTTLISAFLDNVTTVLLMAPVTVRLCEVMDLNPIPVLMAIVVHANIGGLMTPVGDPPNIIITSNHYILTHGVTFLIFTVHMTVGVIILTISTSLHLRWKFRNINSLLFHESKEIKELRRNILVWQRAAQSISPFTKDANIVKETIMRKVKILKHQLKKRIAKGVLPSDRYKRTLEEMQNEFPIKNKPLLIKSSFVLLFIVALFFIESIDSIRSLSVGWSALLGVILLLIIADKYAKLFKFIMNINNIKQFFFPPRNDMDAVLHKIEWPTLIFFAAMFVLMESVERMGLIDCIGKLTELIILSVSEGHRLAVALIIILWLSAITSAFVDSIPVTTMMTKIVVNLAKNKALGLPLHPLVWALAFGPCLGGNGTLIGGSANILVAGIAEQHGYRFSFMDYFRLGFPIMLVSVATATAYLLGAHVVFGWQ</sequence>
<evidence type="ECO:0000256" key="4">
    <source>
        <dbReference type="ARBA" id="ARBA00022989"/>
    </source>
</evidence>
<feature type="transmembrane region" description="Helical" evidence="7">
    <location>
        <begin position="523"/>
        <end position="543"/>
    </location>
</feature>
<feature type="transmembrane region" description="Helical" evidence="7">
    <location>
        <begin position="483"/>
        <end position="503"/>
    </location>
</feature>
<keyword evidence="3 7" id="KW-0812">Transmembrane</keyword>
<gene>
    <name evidence="9" type="primary">CSON002011</name>
</gene>
<keyword evidence="4 7" id="KW-1133">Transmembrane helix</keyword>
<evidence type="ECO:0000259" key="8">
    <source>
        <dbReference type="Pfam" id="PF03600"/>
    </source>
</evidence>
<evidence type="ECO:0000313" key="10">
    <source>
        <dbReference type="EMBL" id="SSX30035.1"/>
    </source>
</evidence>
<proteinExistence type="predicted"/>
<keyword evidence="5 7" id="KW-0472">Membrane</keyword>
<feature type="transmembrane region" description="Helical" evidence="7">
    <location>
        <begin position="640"/>
        <end position="657"/>
    </location>
</feature>
<keyword evidence="2" id="KW-0813">Transport</keyword>
<dbReference type="OMA" id="YLEMAHE"/>
<evidence type="ECO:0000256" key="1">
    <source>
        <dbReference type="ARBA" id="ARBA00004141"/>
    </source>
</evidence>
<evidence type="ECO:0000313" key="9">
    <source>
        <dbReference type="EMBL" id="SSX10347.1"/>
    </source>
</evidence>
<name>A0A336L061_CULSO</name>
<feature type="compositionally biased region" description="Basic and acidic residues" evidence="6">
    <location>
        <begin position="19"/>
        <end position="31"/>
    </location>
</feature>
<feature type="domain" description="Citrate transporter-like" evidence="8">
    <location>
        <begin position="363"/>
        <end position="815"/>
    </location>
</feature>
<feature type="region of interest" description="Disordered" evidence="6">
    <location>
        <begin position="1"/>
        <end position="42"/>
    </location>
</feature>
<dbReference type="GO" id="GO:0055085">
    <property type="term" value="P:transmembrane transport"/>
    <property type="evidence" value="ECO:0007669"/>
    <property type="project" value="InterPro"/>
</dbReference>
<comment type="subcellular location">
    <subcellularLocation>
        <location evidence="1">Membrane</location>
        <topology evidence="1">Multi-pass membrane protein</topology>
    </subcellularLocation>
</comment>
<dbReference type="VEuPathDB" id="VectorBase:CSON002011"/>
<dbReference type="Pfam" id="PF03600">
    <property type="entry name" value="CitMHS"/>
    <property type="match status" value="1"/>
</dbReference>
<evidence type="ECO:0000256" key="7">
    <source>
        <dbReference type="SAM" id="Phobius"/>
    </source>
</evidence>
<dbReference type="PANTHER" id="PTHR43568">
    <property type="entry name" value="P PROTEIN"/>
    <property type="match status" value="1"/>
</dbReference>
<feature type="transmembrane region" description="Helical" evidence="7">
    <location>
        <begin position="350"/>
        <end position="368"/>
    </location>
</feature>
<dbReference type="InterPro" id="IPR051475">
    <property type="entry name" value="Diverse_Ion_Transporter"/>
</dbReference>